<protein>
    <submittedName>
        <fullName evidence="2">Uncharacterized protein</fullName>
    </submittedName>
</protein>
<keyword evidence="3" id="KW-1185">Reference proteome</keyword>
<evidence type="ECO:0000313" key="2">
    <source>
        <dbReference type="EMBL" id="GJT27872.1"/>
    </source>
</evidence>
<dbReference type="EMBL" id="BQNB010014415">
    <property type="protein sequence ID" value="GJT27872.1"/>
    <property type="molecule type" value="Genomic_DNA"/>
</dbReference>
<dbReference type="Proteomes" id="UP001151760">
    <property type="component" value="Unassembled WGS sequence"/>
</dbReference>
<reference evidence="2" key="2">
    <citation type="submission" date="2022-01" db="EMBL/GenBank/DDBJ databases">
        <authorList>
            <person name="Yamashiro T."/>
            <person name="Shiraishi A."/>
            <person name="Satake H."/>
            <person name="Nakayama K."/>
        </authorList>
    </citation>
    <scope>NUCLEOTIDE SEQUENCE</scope>
</reference>
<gene>
    <name evidence="2" type="ORF">Tco_0908147</name>
</gene>
<feature type="non-terminal residue" evidence="2">
    <location>
        <position position="44"/>
    </location>
</feature>
<evidence type="ECO:0000313" key="3">
    <source>
        <dbReference type="Proteomes" id="UP001151760"/>
    </source>
</evidence>
<organism evidence="2 3">
    <name type="scientific">Tanacetum coccineum</name>
    <dbReference type="NCBI Taxonomy" id="301880"/>
    <lineage>
        <taxon>Eukaryota</taxon>
        <taxon>Viridiplantae</taxon>
        <taxon>Streptophyta</taxon>
        <taxon>Embryophyta</taxon>
        <taxon>Tracheophyta</taxon>
        <taxon>Spermatophyta</taxon>
        <taxon>Magnoliopsida</taxon>
        <taxon>eudicotyledons</taxon>
        <taxon>Gunneridae</taxon>
        <taxon>Pentapetalae</taxon>
        <taxon>asterids</taxon>
        <taxon>campanulids</taxon>
        <taxon>Asterales</taxon>
        <taxon>Asteraceae</taxon>
        <taxon>Asteroideae</taxon>
        <taxon>Anthemideae</taxon>
        <taxon>Anthemidinae</taxon>
        <taxon>Tanacetum</taxon>
    </lineage>
</organism>
<reference evidence="2" key="1">
    <citation type="journal article" date="2022" name="Int. J. Mol. Sci.">
        <title>Draft Genome of Tanacetum Coccineum: Genomic Comparison of Closely Related Tanacetum-Family Plants.</title>
        <authorList>
            <person name="Yamashiro T."/>
            <person name="Shiraishi A."/>
            <person name="Nakayama K."/>
            <person name="Satake H."/>
        </authorList>
    </citation>
    <scope>NUCLEOTIDE SEQUENCE</scope>
</reference>
<feature type="region of interest" description="Disordered" evidence="1">
    <location>
        <begin position="1"/>
        <end position="44"/>
    </location>
</feature>
<comment type="caution">
    <text evidence="2">The sequence shown here is derived from an EMBL/GenBank/DDBJ whole genome shotgun (WGS) entry which is preliminary data.</text>
</comment>
<evidence type="ECO:0000256" key="1">
    <source>
        <dbReference type="SAM" id="MobiDB-lite"/>
    </source>
</evidence>
<accession>A0ABQ5CP43</accession>
<proteinExistence type="predicted"/>
<sequence>MSESKSSRQTDSDICRFRQRDPNRGRRRADSDRQMRIQADKSEQ</sequence>
<name>A0ABQ5CP43_9ASTR</name>